<dbReference type="Gene3D" id="3.90.550.10">
    <property type="entry name" value="Spore Coat Polysaccharide Biosynthesis Protein SpsA, Chain A"/>
    <property type="match status" value="1"/>
</dbReference>
<dbReference type="InterPro" id="IPR029044">
    <property type="entry name" value="Nucleotide-diphossugar_trans"/>
</dbReference>
<proteinExistence type="predicted"/>
<dbReference type="AlphaFoldDB" id="A0A1Y6CRU3"/>
<name>A0A1Y6CRU3_9GAMM</name>
<dbReference type="Proteomes" id="UP000192923">
    <property type="component" value="Unassembled WGS sequence"/>
</dbReference>
<keyword evidence="2" id="KW-1185">Reference proteome</keyword>
<reference evidence="1 2" key="1">
    <citation type="submission" date="2016-12" db="EMBL/GenBank/DDBJ databases">
        <authorList>
            <person name="Song W.-J."/>
            <person name="Kurnit D.M."/>
        </authorList>
    </citation>
    <scope>NUCLEOTIDE SEQUENCE [LARGE SCALE GENOMIC DNA]</scope>
    <source>
        <strain evidence="1 2">175</strain>
    </source>
</reference>
<dbReference type="GO" id="GO:0016740">
    <property type="term" value="F:transferase activity"/>
    <property type="evidence" value="ECO:0007669"/>
    <property type="project" value="UniProtKB-KW"/>
</dbReference>
<organism evidence="1 2">
    <name type="scientific">Methylomagnum ishizawai</name>
    <dbReference type="NCBI Taxonomy" id="1760988"/>
    <lineage>
        <taxon>Bacteria</taxon>
        <taxon>Pseudomonadati</taxon>
        <taxon>Pseudomonadota</taxon>
        <taxon>Gammaproteobacteria</taxon>
        <taxon>Methylococcales</taxon>
        <taxon>Methylococcaceae</taxon>
        <taxon>Methylomagnum</taxon>
    </lineage>
</organism>
<evidence type="ECO:0000313" key="1">
    <source>
        <dbReference type="EMBL" id="SMF93349.1"/>
    </source>
</evidence>
<evidence type="ECO:0000313" key="2">
    <source>
        <dbReference type="Proteomes" id="UP000192923"/>
    </source>
</evidence>
<protein>
    <submittedName>
        <fullName evidence="1">Glycosyltransferase, GT2 family</fullName>
    </submittedName>
</protein>
<sequence>MICPAEVSDYDPAVAGILPFPVLSVAAPRGSSSQRNAIIAACADADIMVFFDDDYYPNPDYLAEAEKLLQLQNIVVARGYLLADGIGGPGIEQEQALRLIADRKPLPPWDSAIKTTYGGYGCNMVIKMATVRQHGIRFDENLPLYGWQEDIDFSRALAAYGRVVICLRMTGVHLGTKRGRTSGLRFGYSQIANPVYLCKKGTMSPGYAGWMVLKNLLANILKSLWPEPWVDRRGRLKGNIRALGDLARGRMDPRRILCME</sequence>
<dbReference type="STRING" id="1760988.SAMN02949497_0627"/>
<keyword evidence="1" id="KW-0808">Transferase</keyword>
<accession>A0A1Y6CRU3</accession>
<dbReference type="SUPFAM" id="SSF53448">
    <property type="entry name" value="Nucleotide-diphospho-sugar transferases"/>
    <property type="match status" value="1"/>
</dbReference>
<dbReference type="EMBL" id="FXAM01000001">
    <property type="protein sequence ID" value="SMF93349.1"/>
    <property type="molecule type" value="Genomic_DNA"/>
</dbReference>
<gene>
    <name evidence="1" type="ORF">SAMN02949497_0627</name>
</gene>